<dbReference type="EMBL" id="SHKY01000001">
    <property type="protein sequence ID" value="RZU53150.1"/>
    <property type="molecule type" value="Genomic_DNA"/>
</dbReference>
<dbReference type="Proteomes" id="UP000292564">
    <property type="component" value="Unassembled WGS sequence"/>
</dbReference>
<sequence length="250" mass="27538">MLFGKRRDRPHESPLQLPDIALDGGWWAFARARHERTGLWPLLLHGLSEREPDRPWLTGELHPGRSGGTPSDHDPEALLARWWAAGEPEPEEDEEGLLDIVAPFLNGWPGRADAGVPRADPDELGGAEFRSLLAADWIHGSRPGLVPAGRGADVPTVLGWAGPTNHDSDISRVSAVLRDWEDRFGTRLIGLGFDTMYLSVAAPPVERDHALRVAAEHFALAPDNITQGTGSLAEYAGDLMESTRWSFWWD</sequence>
<evidence type="ECO:0000259" key="2">
    <source>
        <dbReference type="Pfam" id="PF14062"/>
    </source>
</evidence>
<dbReference type="RefSeq" id="WP_130511672.1">
    <property type="nucleotide sequence ID" value="NZ_SHKY01000001.1"/>
</dbReference>
<accession>A0A4Q7ZPY6</accession>
<reference evidence="3 4" key="1">
    <citation type="submission" date="2019-02" db="EMBL/GenBank/DDBJ databases">
        <title>Sequencing the genomes of 1000 actinobacteria strains.</title>
        <authorList>
            <person name="Klenk H.-P."/>
        </authorList>
    </citation>
    <scope>NUCLEOTIDE SEQUENCE [LARGE SCALE GENOMIC DNA]</scope>
    <source>
        <strain evidence="3 4">DSM 45162</strain>
    </source>
</reference>
<protein>
    <submittedName>
        <fullName evidence="3">Uncharacterized protein DUF4253</fullName>
    </submittedName>
</protein>
<feature type="domain" description="DUF4253" evidence="2">
    <location>
        <begin position="144"/>
        <end position="250"/>
    </location>
</feature>
<dbReference type="Pfam" id="PF14062">
    <property type="entry name" value="DUF4253"/>
    <property type="match status" value="1"/>
</dbReference>
<evidence type="ECO:0000256" key="1">
    <source>
        <dbReference type="SAM" id="MobiDB-lite"/>
    </source>
</evidence>
<dbReference type="AlphaFoldDB" id="A0A4Q7ZPY6"/>
<evidence type="ECO:0000313" key="4">
    <source>
        <dbReference type="Proteomes" id="UP000292564"/>
    </source>
</evidence>
<evidence type="ECO:0000313" key="3">
    <source>
        <dbReference type="EMBL" id="RZU53150.1"/>
    </source>
</evidence>
<gene>
    <name evidence="3" type="ORF">EV385_5036</name>
</gene>
<comment type="caution">
    <text evidence="3">The sequence shown here is derived from an EMBL/GenBank/DDBJ whole genome shotgun (WGS) entry which is preliminary data.</text>
</comment>
<proteinExistence type="predicted"/>
<name>A0A4Q7ZPY6_9ACTN</name>
<dbReference type="InterPro" id="IPR025349">
    <property type="entry name" value="DUF4253"/>
</dbReference>
<keyword evidence="4" id="KW-1185">Reference proteome</keyword>
<feature type="region of interest" description="Disordered" evidence="1">
    <location>
        <begin position="53"/>
        <end position="74"/>
    </location>
</feature>
<organism evidence="3 4">
    <name type="scientific">Krasilnikovia cinnamomea</name>
    <dbReference type="NCBI Taxonomy" id="349313"/>
    <lineage>
        <taxon>Bacteria</taxon>
        <taxon>Bacillati</taxon>
        <taxon>Actinomycetota</taxon>
        <taxon>Actinomycetes</taxon>
        <taxon>Micromonosporales</taxon>
        <taxon>Micromonosporaceae</taxon>
        <taxon>Krasilnikovia</taxon>
    </lineage>
</organism>
<dbReference type="OrthoDB" id="7839592at2"/>